<evidence type="ECO:0000313" key="2">
    <source>
        <dbReference type="EMBL" id="GEC99744.1"/>
    </source>
</evidence>
<dbReference type="AlphaFoldDB" id="A0A4Y4D7S0"/>
<accession>A0A4Y4D7S0</accession>
<dbReference type="Proteomes" id="UP000315730">
    <property type="component" value="Unassembled WGS sequence"/>
</dbReference>
<gene>
    <name evidence="2" type="ORF">KVA01_18990</name>
</gene>
<protein>
    <submittedName>
        <fullName evidence="2">Uncharacterized protein</fullName>
    </submittedName>
</protein>
<reference evidence="2 3" key="1">
    <citation type="submission" date="2019-06" db="EMBL/GenBank/DDBJ databases">
        <title>Whole genome shotgun sequence of Kocuria varians NBRC 15358.</title>
        <authorList>
            <person name="Hosoyama A."/>
            <person name="Uohara A."/>
            <person name="Ohji S."/>
            <person name="Ichikawa N."/>
        </authorList>
    </citation>
    <scope>NUCLEOTIDE SEQUENCE [LARGE SCALE GENOMIC DNA]</scope>
    <source>
        <strain evidence="2 3">NBRC 15358</strain>
    </source>
</reference>
<proteinExistence type="predicted"/>
<keyword evidence="3" id="KW-1185">Reference proteome</keyword>
<organism evidence="2 3">
    <name type="scientific">Kocuria varians</name>
    <name type="common">Micrococcus varians</name>
    <dbReference type="NCBI Taxonomy" id="1272"/>
    <lineage>
        <taxon>Bacteria</taxon>
        <taxon>Bacillati</taxon>
        <taxon>Actinomycetota</taxon>
        <taxon>Actinomycetes</taxon>
        <taxon>Micrococcales</taxon>
        <taxon>Micrococcaceae</taxon>
        <taxon>Kocuria</taxon>
    </lineage>
</organism>
<name>A0A4Y4D7S0_KOCVA</name>
<comment type="caution">
    <text evidence="2">The sequence shown here is derived from an EMBL/GenBank/DDBJ whole genome shotgun (WGS) entry which is preliminary data.</text>
</comment>
<dbReference type="EMBL" id="BJNW01000016">
    <property type="protein sequence ID" value="GEC99744.1"/>
    <property type="molecule type" value="Genomic_DNA"/>
</dbReference>
<feature type="region of interest" description="Disordered" evidence="1">
    <location>
        <begin position="33"/>
        <end position="99"/>
    </location>
</feature>
<feature type="region of interest" description="Disordered" evidence="1">
    <location>
        <begin position="1"/>
        <end position="21"/>
    </location>
</feature>
<evidence type="ECO:0000256" key="1">
    <source>
        <dbReference type="SAM" id="MobiDB-lite"/>
    </source>
</evidence>
<evidence type="ECO:0000313" key="3">
    <source>
        <dbReference type="Proteomes" id="UP000315730"/>
    </source>
</evidence>
<sequence>MVKEDLPESPGGRAEHEVLGAETLQGRGVLVAQAVGEAGEQHQQEGDEGDDRGEQREAALGEGDVPQGQEHGVTPVTKVRIPTFLQSRARGAPGNRHRG</sequence>